<accession>A0ABW6GLK0</accession>
<evidence type="ECO:0000313" key="2">
    <source>
        <dbReference type="Proteomes" id="UP001599542"/>
    </source>
</evidence>
<reference evidence="1 2" key="1">
    <citation type="submission" date="2024-09" db="EMBL/GenBank/DDBJ databases">
        <title>The Natural Products Discovery Center: Release of the First 8490 Sequenced Strains for Exploring Actinobacteria Biosynthetic Diversity.</title>
        <authorList>
            <person name="Kalkreuter E."/>
            <person name="Kautsar S.A."/>
            <person name="Yang D."/>
            <person name="Bader C.D."/>
            <person name="Teijaro C.N."/>
            <person name="Fluegel L."/>
            <person name="Davis C.M."/>
            <person name="Simpson J.R."/>
            <person name="Lauterbach L."/>
            <person name="Steele A.D."/>
            <person name="Gui C."/>
            <person name="Meng S."/>
            <person name="Li G."/>
            <person name="Viehrig K."/>
            <person name="Ye F."/>
            <person name="Su P."/>
            <person name="Kiefer A.F."/>
            <person name="Nichols A."/>
            <person name="Cepeda A.J."/>
            <person name="Yan W."/>
            <person name="Fan B."/>
            <person name="Jiang Y."/>
            <person name="Adhikari A."/>
            <person name="Zheng C.-J."/>
            <person name="Schuster L."/>
            <person name="Cowan T.M."/>
            <person name="Smanski M.J."/>
            <person name="Chevrette M.G."/>
            <person name="De Carvalho L.P.S."/>
            <person name="Shen B."/>
        </authorList>
    </citation>
    <scope>NUCLEOTIDE SEQUENCE [LARGE SCALE GENOMIC DNA]</scope>
    <source>
        <strain evidence="1 2">NPDC058753</strain>
    </source>
</reference>
<comment type="caution">
    <text evidence="1">The sequence shown here is derived from an EMBL/GenBank/DDBJ whole genome shotgun (WGS) entry which is preliminary data.</text>
</comment>
<dbReference type="EMBL" id="JBHYPX010000031">
    <property type="protein sequence ID" value="MFE1353632.1"/>
    <property type="molecule type" value="Genomic_DNA"/>
</dbReference>
<gene>
    <name evidence="1" type="ORF">ACFW6T_16765</name>
</gene>
<dbReference type="Proteomes" id="UP001599542">
    <property type="component" value="Unassembled WGS sequence"/>
</dbReference>
<protein>
    <submittedName>
        <fullName evidence="1">Uncharacterized protein</fullName>
    </submittedName>
</protein>
<organism evidence="1 2">
    <name type="scientific">Kitasatospora phosalacinea</name>
    <dbReference type="NCBI Taxonomy" id="2065"/>
    <lineage>
        <taxon>Bacteria</taxon>
        <taxon>Bacillati</taxon>
        <taxon>Actinomycetota</taxon>
        <taxon>Actinomycetes</taxon>
        <taxon>Kitasatosporales</taxon>
        <taxon>Streptomycetaceae</taxon>
        <taxon>Kitasatospora</taxon>
    </lineage>
</organism>
<proteinExistence type="predicted"/>
<evidence type="ECO:0000313" key="1">
    <source>
        <dbReference type="EMBL" id="MFE1353632.1"/>
    </source>
</evidence>
<sequence>MADGTGPEPLGLCIVADIALETGHGEGGLEIRRGHRHFAPGAKVWVAPAAWGDGGESVIVAGRHRGNSRRYARMVIRRRFLVDSRVRVVCSPALVRALTTAEPGEEKEFGARFLWSPQEAERWARSWNTPETEAQLDGRHSWTRLVADPPPMELHLDGVTYYLAHFNANRARYSSEPPPVEPSPTTG</sequence>
<name>A0ABW6GLK0_9ACTN</name>
<keyword evidence="2" id="KW-1185">Reference proteome</keyword>
<dbReference type="RefSeq" id="WP_380321188.1">
    <property type="nucleotide sequence ID" value="NZ_JBHYPW010000013.1"/>
</dbReference>